<dbReference type="Proteomes" id="UP000587760">
    <property type="component" value="Unassembled WGS sequence"/>
</dbReference>
<feature type="transmembrane region" description="Helical" evidence="8">
    <location>
        <begin position="176"/>
        <end position="198"/>
    </location>
</feature>
<evidence type="ECO:0000256" key="1">
    <source>
        <dbReference type="ARBA" id="ARBA00004651"/>
    </source>
</evidence>
<reference evidence="10 11" key="1">
    <citation type="submission" date="2020-08" db="EMBL/GenBank/DDBJ databases">
        <title>Genomic Encyclopedia of Type Strains, Phase IV (KMG-IV): sequencing the most valuable type-strain genomes for metagenomic binning, comparative biology and taxonomic classification.</title>
        <authorList>
            <person name="Goeker M."/>
        </authorList>
    </citation>
    <scope>NUCLEOTIDE SEQUENCE [LARGE SCALE GENOMIC DNA]</scope>
    <source>
        <strain evidence="10 11">DSM 2461</strain>
    </source>
</reference>
<accession>A0A841R7M6</accession>
<feature type="transmembrane region" description="Helical" evidence="8">
    <location>
        <begin position="256"/>
        <end position="275"/>
    </location>
</feature>
<dbReference type="PANTHER" id="PTHR30294:SF29">
    <property type="entry name" value="MULTIDRUG ABC TRANSPORTER PERMEASE YBHS-RELATED"/>
    <property type="match status" value="1"/>
</dbReference>
<feature type="transmembrane region" description="Helical" evidence="8">
    <location>
        <begin position="21"/>
        <end position="40"/>
    </location>
</feature>
<proteinExistence type="inferred from homology"/>
<keyword evidence="5 8" id="KW-0812">Transmembrane</keyword>
<dbReference type="Gene3D" id="3.40.1710.10">
    <property type="entry name" value="abc type-2 transporter like domain"/>
    <property type="match status" value="1"/>
</dbReference>
<keyword evidence="3" id="KW-0813">Transport</keyword>
<evidence type="ECO:0000259" key="9">
    <source>
        <dbReference type="PROSITE" id="PS51012"/>
    </source>
</evidence>
<dbReference type="Pfam" id="PF12698">
    <property type="entry name" value="ABC2_membrane_3"/>
    <property type="match status" value="1"/>
</dbReference>
<feature type="transmembrane region" description="Helical" evidence="8">
    <location>
        <begin position="346"/>
        <end position="364"/>
    </location>
</feature>
<dbReference type="InterPro" id="IPR047817">
    <property type="entry name" value="ABC2_TM_bact-type"/>
</dbReference>
<feature type="transmembrane region" description="Helical" evidence="8">
    <location>
        <begin position="287"/>
        <end position="306"/>
    </location>
</feature>
<dbReference type="RefSeq" id="WP_184744576.1">
    <property type="nucleotide sequence ID" value="NZ_JACHGJ010000002.1"/>
</dbReference>
<evidence type="ECO:0000256" key="8">
    <source>
        <dbReference type="SAM" id="Phobius"/>
    </source>
</evidence>
<dbReference type="GO" id="GO:0140359">
    <property type="term" value="F:ABC-type transporter activity"/>
    <property type="evidence" value="ECO:0007669"/>
    <property type="project" value="InterPro"/>
</dbReference>
<dbReference type="AlphaFoldDB" id="A0A841R7M6"/>
<dbReference type="InterPro" id="IPR051449">
    <property type="entry name" value="ABC-2_transporter_component"/>
</dbReference>
<dbReference type="GO" id="GO:0005886">
    <property type="term" value="C:plasma membrane"/>
    <property type="evidence" value="ECO:0007669"/>
    <property type="project" value="UniProtKB-SubCell"/>
</dbReference>
<feature type="transmembrane region" description="Helical" evidence="8">
    <location>
        <begin position="219"/>
        <end position="244"/>
    </location>
</feature>
<dbReference type="InterPro" id="IPR013525">
    <property type="entry name" value="ABC2_TM"/>
</dbReference>
<comment type="subcellular location">
    <subcellularLocation>
        <location evidence="1">Cell membrane</location>
        <topology evidence="1">Multi-pass membrane protein</topology>
    </subcellularLocation>
</comment>
<keyword evidence="7 8" id="KW-0472">Membrane</keyword>
<evidence type="ECO:0000256" key="2">
    <source>
        <dbReference type="ARBA" id="ARBA00007783"/>
    </source>
</evidence>
<dbReference type="EMBL" id="JACHGJ010000002">
    <property type="protein sequence ID" value="MBB6479381.1"/>
    <property type="molecule type" value="Genomic_DNA"/>
</dbReference>
<dbReference type="PROSITE" id="PS51012">
    <property type="entry name" value="ABC_TM2"/>
    <property type="match status" value="1"/>
</dbReference>
<evidence type="ECO:0000313" key="10">
    <source>
        <dbReference type="EMBL" id="MBB6479381.1"/>
    </source>
</evidence>
<keyword evidence="6 8" id="KW-1133">Transmembrane helix</keyword>
<evidence type="ECO:0000256" key="5">
    <source>
        <dbReference type="ARBA" id="ARBA00022692"/>
    </source>
</evidence>
<sequence>MGKIRSLVKKEFRQIRRTKAYFALIFVAPFMQLLIMGSAITNEVKNISLVIVDQDKTPASREIIDKFSAVAIFDYLGEARTTEEASLALDDGLAKAVIIIPRDFERDMERGLSPSLQVLIDGVDGNSAGISLGYITSMAAGIQKGWMMAGQLPVSGGVQVIPRYFYNPELDSKLNFVPGLIGLLLLMITTMLTAINIVREKELGTLEQLMVTPLGGTQLIIGKIIPFTILGLLQFTMGILAARLVFGIPVQGSIPLLYGMVLLFIMTTLGLGIFFSTVANTQQQAMFVAWFSMIFTLLLSGFFVPINNMPRFVQYLTYLNPLRYFITVLREIYLKGTPFRDLWREAVILGGMGLTLILASSMRFHKRLK</sequence>
<evidence type="ECO:0000256" key="3">
    <source>
        <dbReference type="ARBA" id="ARBA00022448"/>
    </source>
</evidence>
<name>A0A841R7M6_9SPIO</name>
<evidence type="ECO:0000256" key="6">
    <source>
        <dbReference type="ARBA" id="ARBA00022989"/>
    </source>
</evidence>
<dbReference type="PANTHER" id="PTHR30294">
    <property type="entry name" value="MEMBRANE COMPONENT OF ABC TRANSPORTER YHHJ-RELATED"/>
    <property type="match status" value="1"/>
</dbReference>
<evidence type="ECO:0000313" key="11">
    <source>
        <dbReference type="Proteomes" id="UP000587760"/>
    </source>
</evidence>
<keyword evidence="4" id="KW-1003">Cell membrane</keyword>
<comment type="caution">
    <text evidence="10">The sequence shown here is derived from an EMBL/GenBank/DDBJ whole genome shotgun (WGS) entry which is preliminary data.</text>
</comment>
<evidence type="ECO:0000256" key="4">
    <source>
        <dbReference type="ARBA" id="ARBA00022475"/>
    </source>
</evidence>
<comment type="similarity">
    <text evidence="2">Belongs to the ABC-2 integral membrane protein family.</text>
</comment>
<gene>
    <name evidence="10" type="ORF">HNR50_001039</name>
</gene>
<feature type="domain" description="ABC transmembrane type-2" evidence="9">
    <location>
        <begin position="128"/>
        <end position="367"/>
    </location>
</feature>
<keyword evidence="11" id="KW-1185">Reference proteome</keyword>
<evidence type="ECO:0000256" key="7">
    <source>
        <dbReference type="ARBA" id="ARBA00023136"/>
    </source>
</evidence>
<protein>
    <submittedName>
        <fullName evidence="10">ABC-2 type transport system permease protein</fullName>
    </submittedName>
</protein>
<organism evidence="10 11">
    <name type="scientific">Spirochaeta isovalerica</name>
    <dbReference type="NCBI Taxonomy" id="150"/>
    <lineage>
        <taxon>Bacteria</taxon>
        <taxon>Pseudomonadati</taxon>
        <taxon>Spirochaetota</taxon>
        <taxon>Spirochaetia</taxon>
        <taxon>Spirochaetales</taxon>
        <taxon>Spirochaetaceae</taxon>
        <taxon>Spirochaeta</taxon>
    </lineage>
</organism>